<dbReference type="InterPro" id="IPR029787">
    <property type="entry name" value="Nucleotide_cyclase"/>
</dbReference>
<dbReference type="OrthoDB" id="9812260at2"/>
<dbReference type="Pfam" id="PF10442">
    <property type="entry name" value="FIST_C"/>
    <property type="match status" value="1"/>
</dbReference>
<dbReference type="STRING" id="655353.SAMN04488056_11455"/>
<dbReference type="InterPro" id="IPR019494">
    <property type="entry name" value="FIST_C"/>
</dbReference>
<dbReference type="AlphaFoldDB" id="A0A1I5KK90"/>
<dbReference type="PROSITE" id="PS50887">
    <property type="entry name" value="GGDEF"/>
    <property type="match status" value="1"/>
</dbReference>
<dbReference type="PANTHER" id="PTHR45138:SF9">
    <property type="entry name" value="DIGUANYLATE CYCLASE DGCM-RELATED"/>
    <property type="match status" value="1"/>
</dbReference>
<dbReference type="Proteomes" id="UP000199236">
    <property type="component" value="Unassembled WGS sequence"/>
</dbReference>
<dbReference type="InterPro" id="IPR050469">
    <property type="entry name" value="Diguanylate_Cyclase"/>
</dbReference>
<proteinExistence type="predicted"/>
<dbReference type="EMBL" id="FOVR01000014">
    <property type="protein sequence ID" value="SFO85504.1"/>
    <property type="molecule type" value="Genomic_DNA"/>
</dbReference>
<dbReference type="Pfam" id="PF08495">
    <property type="entry name" value="FIST"/>
    <property type="match status" value="1"/>
</dbReference>
<comment type="catalytic activity">
    <reaction evidence="2">
        <text>2 GTP = 3',3'-c-di-GMP + 2 diphosphate</text>
        <dbReference type="Rhea" id="RHEA:24898"/>
        <dbReference type="ChEBI" id="CHEBI:33019"/>
        <dbReference type="ChEBI" id="CHEBI:37565"/>
        <dbReference type="ChEBI" id="CHEBI:58805"/>
        <dbReference type="EC" id="2.7.7.65"/>
    </reaction>
</comment>
<dbReference type="EC" id="2.7.7.65" evidence="1"/>
<evidence type="ECO:0000256" key="1">
    <source>
        <dbReference type="ARBA" id="ARBA00012528"/>
    </source>
</evidence>
<name>A0A1I5KK90_9HYPH</name>
<evidence type="ECO:0000313" key="5">
    <source>
        <dbReference type="Proteomes" id="UP000199236"/>
    </source>
</evidence>
<gene>
    <name evidence="4" type="ORF">SAMN04488056_11455</name>
</gene>
<dbReference type="GO" id="GO:0005886">
    <property type="term" value="C:plasma membrane"/>
    <property type="evidence" value="ECO:0007669"/>
    <property type="project" value="TreeGrafter"/>
</dbReference>
<accession>A0A1I5KK90</accession>
<dbReference type="CDD" id="cd01949">
    <property type="entry name" value="GGDEF"/>
    <property type="match status" value="1"/>
</dbReference>
<dbReference type="SMART" id="SM00897">
    <property type="entry name" value="FIST"/>
    <property type="match status" value="1"/>
</dbReference>
<sequence>MKCLNILYRSSDDLDVLLQMVADVPRDQILIQVYAGGCGRDSLQSLQAVLVNAFPGVAILGATTEGEILGKTTSQNTIVLSLSVFEDTKVKTLYADDSKPEATHRFAKEISAQGATAAILFRCGATDGHLQRSLDFIQAIGVENPGLVLAGGQAGVGDEYIDTFVFTEHFLSSHGSVIATLAGPDLHAESLRIDGWEQIGREMQITRAEGERVYEIDERSVIDTYKHYLGVDIDLAKLQNPTLEFPLTCVRDGILMKNVPVTYHPDGAIEFLFPFKEGEKIKFSFCDISKLHQDLKQMQSRVATLKPDAIFFFSCSGRKMILGNKISDETQGFSHLCDSTGFFTSSEFYSGGNHSSVSLIQNMTMLVLSEGSKKEKPVQWGVPAQQHSEEELQSIKTLKILTNLISATSRELEESNRALYEMAVLDSMTGLLNRRSFDVMMKSELRRHVRSLEPMSLLLIDIDYFKQYNDLYGHVAGDDCLEKVGAIVRDTLLRTSDMAFRYGGEEMCCLLPATDFSGARHLVGRLQENVKAAGIAHERSDISSQLTVSIGFMTYHFRGKSLPDEDTVIQACDKMLYAAKQGGRNKAVGGELTL</sequence>
<dbReference type="InterPro" id="IPR000160">
    <property type="entry name" value="GGDEF_dom"/>
</dbReference>
<dbReference type="Gene3D" id="3.30.70.270">
    <property type="match status" value="1"/>
</dbReference>
<evidence type="ECO:0000256" key="2">
    <source>
        <dbReference type="ARBA" id="ARBA00034247"/>
    </source>
</evidence>
<dbReference type="InterPro" id="IPR013702">
    <property type="entry name" value="FIST_domain_N"/>
</dbReference>
<evidence type="ECO:0000259" key="3">
    <source>
        <dbReference type="PROSITE" id="PS50887"/>
    </source>
</evidence>
<protein>
    <recommendedName>
        <fullName evidence="1">diguanylate cyclase</fullName>
        <ecNumber evidence="1">2.7.7.65</ecNumber>
    </recommendedName>
</protein>
<dbReference type="SMART" id="SM01204">
    <property type="entry name" value="FIST_C"/>
    <property type="match status" value="1"/>
</dbReference>
<dbReference type="InterPro" id="IPR043128">
    <property type="entry name" value="Rev_trsase/Diguanyl_cyclase"/>
</dbReference>
<dbReference type="GO" id="GO:1902201">
    <property type="term" value="P:negative regulation of bacterial-type flagellum-dependent cell motility"/>
    <property type="evidence" value="ECO:0007669"/>
    <property type="project" value="TreeGrafter"/>
</dbReference>
<organism evidence="4 5">
    <name type="scientific">Cohaesibacter marisflavi</name>
    <dbReference type="NCBI Taxonomy" id="655353"/>
    <lineage>
        <taxon>Bacteria</taxon>
        <taxon>Pseudomonadati</taxon>
        <taxon>Pseudomonadota</taxon>
        <taxon>Alphaproteobacteria</taxon>
        <taxon>Hyphomicrobiales</taxon>
        <taxon>Cohaesibacteraceae</taxon>
    </lineage>
</organism>
<reference evidence="4 5" key="1">
    <citation type="submission" date="2016-10" db="EMBL/GenBank/DDBJ databases">
        <authorList>
            <person name="de Groot N.N."/>
        </authorList>
    </citation>
    <scope>NUCLEOTIDE SEQUENCE [LARGE SCALE GENOMIC DNA]</scope>
    <source>
        <strain evidence="4 5">CGMCC 1.9157</strain>
    </source>
</reference>
<feature type="domain" description="GGDEF" evidence="3">
    <location>
        <begin position="453"/>
        <end position="592"/>
    </location>
</feature>
<dbReference type="SMART" id="SM00267">
    <property type="entry name" value="GGDEF"/>
    <property type="match status" value="1"/>
</dbReference>
<dbReference type="PANTHER" id="PTHR45138">
    <property type="entry name" value="REGULATORY COMPONENTS OF SENSORY TRANSDUCTION SYSTEM"/>
    <property type="match status" value="1"/>
</dbReference>
<dbReference type="FunFam" id="3.30.70.270:FF:000001">
    <property type="entry name" value="Diguanylate cyclase domain protein"/>
    <property type="match status" value="1"/>
</dbReference>
<dbReference type="GO" id="GO:0043709">
    <property type="term" value="P:cell adhesion involved in single-species biofilm formation"/>
    <property type="evidence" value="ECO:0007669"/>
    <property type="project" value="TreeGrafter"/>
</dbReference>
<dbReference type="GO" id="GO:0052621">
    <property type="term" value="F:diguanylate cyclase activity"/>
    <property type="evidence" value="ECO:0007669"/>
    <property type="project" value="UniProtKB-EC"/>
</dbReference>
<dbReference type="Pfam" id="PF00990">
    <property type="entry name" value="GGDEF"/>
    <property type="match status" value="1"/>
</dbReference>
<dbReference type="NCBIfam" id="TIGR00254">
    <property type="entry name" value="GGDEF"/>
    <property type="match status" value="1"/>
</dbReference>
<keyword evidence="5" id="KW-1185">Reference proteome</keyword>
<evidence type="ECO:0000313" key="4">
    <source>
        <dbReference type="EMBL" id="SFO85504.1"/>
    </source>
</evidence>
<dbReference type="SUPFAM" id="SSF55073">
    <property type="entry name" value="Nucleotide cyclase"/>
    <property type="match status" value="1"/>
</dbReference>